<dbReference type="EMBL" id="JAAAUY010000119">
    <property type="protein sequence ID" value="KAF9335033.1"/>
    <property type="molecule type" value="Genomic_DNA"/>
</dbReference>
<sequence length="325" mass="34114">MKFISSILMISAALALASAAPLAHIADPIGQVLTKRCADCTNKDAVALEIIVQASADHYSNIAHVRLDNLMNEIQTAKVTSGSQDLPQEKAALTVTVQTKIEEAKKACTPEALASAIKATVAANANMDVPWSKKEEIEKKMVELDIMITKLMLDRIQANIDAERLSKDCTEQMTNTQIAPAPAPEAAPAPAPATEAAPVSAPEVAAPAPAPEVAAPAPAPEVAAPAPAPEVAAPAPAPAACTETSCGSKQAGIDVAADVDAKYVCKSGCKDTQDAKNVLSLRVTLENEFEPRLDHFYNQEVPTDCTKQRNSLLDGVLELVAKIQI</sequence>
<feature type="compositionally biased region" description="Low complexity" evidence="1">
    <location>
        <begin position="192"/>
        <end position="240"/>
    </location>
</feature>
<keyword evidence="4" id="KW-1185">Reference proteome</keyword>
<organism evidence="3 4">
    <name type="scientific">Podila minutissima</name>
    <dbReference type="NCBI Taxonomy" id="64525"/>
    <lineage>
        <taxon>Eukaryota</taxon>
        <taxon>Fungi</taxon>
        <taxon>Fungi incertae sedis</taxon>
        <taxon>Mucoromycota</taxon>
        <taxon>Mortierellomycotina</taxon>
        <taxon>Mortierellomycetes</taxon>
        <taxon>Mortierellales</taxon>
        <taxon>Mortierellaceae</taxon>
        <taxon>Podila</taxon>
    </lineage>
</organism>
<protein>
    <submittedName>
        <fullName evidence="3">Uncharacterized protein</fullName>
    </submittedName>
</protein>
<evidence type="ECO:0000313" key="3">
    <source>
        <dbReference type="EMBL" id="KAF9335033.1"/>
    </source>
</evidence>
<dbReference type="Proteomes" id="UP000696485">
    <property type="component" value="Unassembled WGS sequence"/>
</dbReference>
<evidence type="ECO:0000313" key="4">
    <source>
        <dbReference type="Proteomes" id="UP000696485"/>
    </source>
</evidence>
<keyword evidence="2" id="KW-0732">Signal</keyword>
<feature type="region of interest" description="Disordered" evidence="1">
    <location>
        <begin position="181"/>
        <end position="240"/>
    </location>
</feature>
<accession>A0A9P5SQ79</accession>
<dbReference type="AlphaFoldDB" id="A0A9P5SQ79"/>
<proteinExistence type="predicted"/>
<comment type="caution">
    <text evidence="3">The sequence shown here is derived from an EMBL/GenBank/DDBJ whole genome shotgun (WGS) entry which is preliminary data.</text>
</comment>
<name>A0A9P5SQ79_9FUNG</name>
<evidence type="ECO:0000256" key="1">
    <source>
        <dbReference type="SAM" id="MobiDB-lite"/>
    </source>
</evidence>
<feature type="compositionally biased region" description="Pro residues" evidence="1">
    <location>
        <begin position="181"/>
        <end position="191"/>
    </location>
</feature>
<reference evidence="3" key="1">
    <citation type="journal article" date="2020" name="Fungal Divers.">
        <title>Resolving the Mortierellaceae phylogeny through synthesis of multi-gene phylogenetics and phylogenomics.</title>
        <authorList>
            <person name="Vandepol N."/>
            <person name="Liber J."/>
            <person name="Desiro A."/>
            <person name="Na H."/>
            <person name="Kennedy M."/>
            <person name="Barry K."/>
            <person name="Grigoriev I.V."/>
            <person name="Miller A.N."/>
            <person name="O'Donnell K."/>
            <person name="Stajich J.E."/>
            <person name="Bonito G."/>
        </authorList>
    </citation>
    <scope>NUCLEOTIDE SEQUENCE</scope>
    <source>
        <strain evidence="3">NVP1</strain>
    </source>
</reference>
<feature type="signal peptide" evidence="2">
    <location>
        <begin position="1"/>
        <end position="19"/>
    </location>
</feature>
<evidence type="ECO:0000256" key="2">
    <source>
        <dbReference type="SAM" id="SignalP"/>
    </source>
</evidence>
<gene>
    <name evidence="3" type="ORF">BG006_001022</name>
</gene>
<feature type="chain" id="PRO_5040398368" evidence="2">
    <location>
        <begin position="20"/>
        <end position="325"/>
    </location>
</feature>